<dbReference type="InterPro" id="IPR038576">
    <property type="entry name" value="Methyltransf_Zn-bd_dom_put_sf"/>
</dbReference>
<dbReference type="InterPro" id="IPR013691">
    <property type="entry name" value="MeTrfase_14"/>
</dbReference>
<evidence type="ECO:0000259" key="1">
    <source>
        <dbReference type="Pfam" id="PF08421"/>
    </source>
</evidence>
<dbReference type="Pfam" id="PF08421">
    <property type="entry name" value="Methyltransf_13"/>
    <property type="match status" value="1"/>
</dbReference>
<keyword evidence="3" id="KW-0808">Transferase</keyword>
<sequence length="421" mass="47344">MNCRHCGTSLHHVFADLGHCPPSNSMLTQKQLDEPEQHYPLKIYVCESCFLVQIGEVKKAVEIFGDEYTYFSSYSTSWLQHAERYVDMMMQRFGYTSDSLVVEVASNDGYLLQYFHGYGIPVLGIDPTANTARMAAQRGVKTRVNFFTTNLAQEMAAEGQQTDLLIANNVLAHVPDINDFVTGLPLLLKPQGVVTLEFPHLLNLVQQCQFDTIYHEHFSYLSLTTVNRIFASKGLTVFDVEELPTHGGSLRVFARHTADDTKPVSGAVKELLARERSEGMDTVAYYQNFQPRIDEVRANFLEFLLKQKRLGRRVVGYGAAAKGNTLLNYCGIQGTDLMTFVVDASPHKQNKYLPGSHIPVLHPDMIQVERPDYVVVLPWNIREEVSERFAAISEWGGQFVVAIPALEIFSYTPATADVVHI</sequence>
<protein>
    <submittedName>
        <fullName evidence="3">Methyltransferase domain-containing protein</fullName>
    </submittedName>
</protein>
<dbReference type="GO" id="GO:0008168">
    <property type="term" value="F:methyltransferase activity"/>
    <property type="evidence" value="ECO:0007669"/>
    <property type="project" value="UniProtKB-KW"/>
</dbReference>
<dbReference type="Proteomes" id="UP000198131">
    <property type="component" value="Unassembled WGS sequence"/>
</dbReference>
<dbReference type="Gene3D" id="6.10.250.3100">
    <property type="match status" value="1"/>
</dbReference>
<dbReference type="SUPFAM" id="SSF53335">
    <property type="entry name" value="S-adenosyl-L-methionine-dependent methyltransferases"/>
    <property type="match status" value="1"/>
</dbReference>
<evidence type="ECO:0000313" key="4">
    <source>
        <dbReference type="Proteomes" id="UP000198131"/>
    </source>
</evidence>
<accession>A0A212TKV8</accession>
<dbReference type="EMBL" id="FYEW01000001">
    <property type="protein sequence ID" value="SNC66484.1"/>
    <property type="molecule type" value="Genomic_DNA"/>
</dbReference>
<dbReference type="Gene3D" id="3.40.50.150">
    <property type="entry name" value="Vaccinia Virus protein VP39"/>
    <property type="match status" value="1"/>
</dbReference>
<dbReference type="PANTHER" id="PTHR43861">
    <property type="entry name" value="TRANS-ACONITATE 2-METHYLTRANSFERASE-RELATED"/>
    <property type="match status" value="1"/>
</dbReference>
<organism evidence="3 4">
    <name type="scientific">Hymenobacter gelipurpurascens</name>
    <dbReference type="NCBI Taxonomy" id="89968"/>
    <lineage>
        <taxon>Bacteria</taxon>
        <taxon>Pseudomonadati</taxon>
        <taxon>Bacteroidota</taxon>
        <taxon>Cytophagia</taxon>
        <taxon>Cytophagales</taxon>
        <taxon>Hymenobacteraceae</taxon>
        <taxon>Hymenobacter</taxon>
    </lineage>
</organism>
<dbReference type="GO" id="GO:0032259">
    <property type="term" value="P:methylation"/>
    <property type="evidence" value="ECO:0007669"/>
    <property type="project" value="UniProtKB-KW"/>
</dbReference>
<dbReference type="Pfam" id="PF08484">
    <property type="entry name" value="Methyltransf_14"/>
    <property type="match status" value="1"/>
</dbReference>
<keyword evidence="3" id="KW-0489">Methyltransferase</keyword>
<dbReference type="Pfam" id="PF13489">
    <property type="entry name" value="Methyltransf_23"/>
    <property type="match status" value="1"/>
</dbReference>
<dbReference type="InterPro" id="IPR013630">
    <property type="entry name" value="Methyltransf_Zn-bd_dom_put"/>
</dbReference>
<dbReference type="OrthoDB" id="9815644at2"/>
<proteinExistence type="predicted"/>
<evidence type="ECO:0000313" key="3">
    <source>
        <dbReference type="EMBL" id="SNC66484.1"/>
    </source>
</evidence>
<dbReference type="Gene3D" id="6.20.50.110">
    <property type="entry name" value="Methyltransferase, zinc-binding domain"/>
    <property type="match status" value="1"/>
</dbReference>
<dbReference type="RefSeq" id="WP_088842875.1">
    <property type="nucleotide sequence ID" value="NZ_FYEW01000001.1"/>
</dbReference>
<reference evidence="4" key="1">
    <citation type="submission" date="2017-06" db="EMBL/GenBank/DDBJ databases">
        <authorList>
            <person name="Varghese N."/>
            <person name="Submissions S."/>
        </authorList>
    </citation>
    <scope>NUCLEOTIDE SEQUENCE [LARGE SCALE GENOMIC DNA]</scope>
    <source>
        <strain evidence="4">DSM 11116</strain>
    </source>
</reference>
<gene>
    <name evidence="3" type="ORF">SAMN06265337_1626</name>
</gene>
<evidence type="ECO:0000259" key="2">
    <source>
        <dbReference type="Pfam" id="PF08484"/>
    </source>
</evidence>
<dbReference type="AlphaFoldDB" id="A0A212TKV8"/>
<name>A0A212TKV8_9BACT</name>
<dbReference type="PANTHER" id="PTHR43861:SF5">
    <property type="entry name" value="BLL5978 PROTEIN"/>
    <property type="match status" value="1"/>
</dbReference>
<feature type="domain" description="C-methyltransferase" evidence="2">
    <location>
        <begin position="244"/>
        <end position="404"/>
    </location>
</feature>
<dbReference type="Gene3D" id="3.40.50.720">
    <property type="entry name" value="NAD(P)-binding Rossmann-like Domain"/>
    <property type="match status" value="1"/>
</dbReference>
<feature type="domain" description="Methyltransferase putative zinc binding" evidence="1">
    <location>
        <begin position="3"/>
        <end position="64"/>
    </location>
</feature>
<dbReference type="InterPro" id="IPR029063">
    <property type="entry name" value="SAM-dependent_MTases_sf"/>
</dbReference>
<keyword evidence="4" id="KW-1185">Reference proteome</keyword>